<keyword evidence="2" id="KW-1185">Reference proteome</keyword>
<gene>
    <name evidence="1" type="ORF">RO21_11680</name>
</gene>
<protein>
    <recommendedName>
        <fullName evidence="3">DNA-binding protein</fullName>
    </recommendedName>
</protein>
<dbReference type="AlphaFoldDB" id="A0A0J5P4T6"/>
<evidence type="ECO:0008006" key="3">
    <source>
        <dbReference type="Google" id="ProtNLM"/>
    </source>
</evidence>
<evidence type="ECO:0000313" key="2">
    <source>
        <dbReference type="Proteomes" id="UP000036270"/>
    </source>
</evidence>
<sequence>MEQTQQAVSNEQLFAKLCAVEALLKEQQLSEHSRELWGNQQIADYFKVSTEHARRWIVVDPRFPAPVDTLSRTGGNSKNLYVSGEVVQFALKYRKKKASL</sequence>
<name>A0A0J5P4T6_9PAST</name>
<organism evidence="1 2">
    <name type="scientific">Muribacter muris</name>
    <dbReference type="NCBI Taxonomy" id="67855"/>
    <lineage>
        <taxon>Bacteria</taxon>
        <taxon>Pseudomonadati</taxon>
        <taxon>Pseudomonadota</taxon>
        <taxon>Gammaproteobacteria</taxon>
        <taxon>Pasteurellales</taxon>
        <taxon>Pasteurellaceae</taxon>
        <taxon>Muribacter</taxon>
    </lineage>
</organism>
<proteinExistence type="predicted"/>
<dbReference type="PATRIC" id="fig|67855.3.peg.85"/>
<reference evidence="1 2" key="1">
    <citation type="submission" date="2014-12" db="EMBL/GenBank/DDBJ databases">
        <title>Reclassification of Actinobacillus muris as Muribacter muris.</title>
        <authorList>
            <person name="Christensen H."/>
            <person name="Nicklas W."/>
            <person name="Bisgaard M."/>
        </authorList>
    </citation>
    <scope>NUCLEOTIDE SEQUENCE [LARGE SCALE GENOMIC DNA]</scope>
    <source>
        <strain evidence="1 2">Ackerman80-443D</strain>
    </source>
</reference>
<accession>A0A0J5P4T6</accession>
<dbReference type="Proteomes" id="UP000036270">
    <property type="component" value="Unassembled WGS sequence"/>
</dbReference>
<dbReference type="RefSeq" id="WP_047977955.1">
    <property type="nucleotide sequence ID" value="NZ_JWIZ01000104.1"/>
</dbReference>
<evidence type="ECO:0000313" key="1">
    <source>
        <dbReference type="EMBL" id="KMK50459.1"/>
    </source>
</evidence>
<dbReference type="EMBL" id="JWIZ01000104">
    <property type="protein sequence ID" value="KMK50459.1"/>
    <property type="molecule type" value="Genomic_DNA"/>
</dbReference>
<dbReference type="STRING" id="67855.RO21_11680"/>
<comment type="caution">
    <text evidence="1">The sequence shown here is derived from an EMBL/GenBank/DDBJ whole genome shotgun (WGS) entry which is preliminary data.</text>
</comment>